<evidence type="ECO:0000313" key="2">
    <source>
        <dbReference type="Proteomes" id="UP000000600"/>
    </source>
</evidence>
<dbReference type="EMBL" id="CT868474">
    <property type="protein sequence ID" value="CAK83575.1"/>
    <property type="molecule type" value="Genomic_DNA"/>
</dbReference>
<dbReference type="HOGENOM" id="CLU_1931629_0_0_1"/>
<reference evidence="1 2" key="1">
    <citation type="journal article" date="2006" name="Nature">
        <title>Global trends of whole-genome duplications revealed by the ciliate Paramecium tetraurelia.</title>
        <authorList>
            <consortium name="Genoscope"/>
            <person name="Aury J.-M."/>
            <person name="Jaillon O."/>
            <person name="Duret L."/>
            <person name="Noel B."/>
            <person name="Jubin C."/>
            <person name="Porcel B.M."/>
            <person name="Segurens B."/>
            <person name="Daubin V."/>
            <person name="Anthouard V."/>
            <person name="Aiach N."/>
            <person name="Arnaiz O."/>
            <person name="Billaut A."/>
            <person name="Beisson J."/>
            <person name="Blanc I."/>
            <person name="Bouhouche K."/>
            <person name="Camara F."/>
            <person name="Duharcourt S."/>
            <person name="Guigo R."/>
            <person name="Gogendeau D."/>
            <person name="Katinka M."/>
            <person name="Keller A.-M."/>
            <person name="Kissmehl R."/>
            <person name="Klotz C."/>
            <person name="Koll F."/>
            <person name="Le Moue A."/>
            <person name="Lepere C."/>
            <person name="Malinsky S."/>
            <person name="Nowacki M."/>
            <person name="Nowak J.K."/>
            <person name="Plattner H."/>
            <person name="Poulain J."/>
            <person name="Ruiz F."/>
            <person name="Serrano V."/>
            <person name="Zagulski M."/>
            <person name="Dessen P."/>
            <person name="Betermier M."/>
            <person name="Weissenbach J."/>
            <person name="Scarpelli C."/>
            <person name="Schachter V."/>
            <person name="Sperling L."/>
            <person name="Meyer E."/>
            <person name="Cohen J."/>
            <person name="Wincker P."/>
        </authorList>
    </citation>
    <scope>NUCLEOTIDE SEQUENCE [LARGE SCALE GENOMIC DNA]</scope>
    <source>
        <strain evidence="1 2">Stock d4-2</strain>
    </source>
</reference>
<sequence length="131" mass="15529">MNYAKGENFECNLIRKNKLIRNLQILKKISERFNNEKNQQDHRFDNTIQIEGQEIKSYGSKYFGQFQYGNKEGRGILILSDGSKYDNIYFLDMRVNSKIASLMGKEPFNRMMILFIQELLQKDKFQDLVSI</sequence>
<evidence type="ECO:0000313" key="1">
    <source>
        <dbReference type="EMBL" id="CAK83575.1"/>
    </source>
</evidence>
<gene>
    <name evidence="1" type="ORF">GSPATT00017905001</name>
</gene>
<dbReference type="OrthoDB" id="437960at2759"/>
<dbReference type="SUPFAM" id="SSF82185">
    <property type="entry name" value="Histone H3 K4-specific methyltransferase SET7/9 N-terminal domain"/>
    <property type="match status" value="1"/>
</dbReference>
<name>A0DKK8_PARTE</name>
<keyword evidence="2" id="KW-1185">Reference proteome</keyword>
<dbReference type="KEGG" id="ptm:GSPATT00017905001"/>
<dbReference type="InParanoid" id="A0DKK8"/>
<proteinExistence type="predicted"/>
<protein>
    <submittedName>
        <fullName evidence="1">Uncharacterized protein</fullName>
    </submittedName>
</protein>
<dbReference type="GeneID" id="5036757"/>
<dbReference type="Proteomes" id="UP000000600">
    <property type="component" value="Unassembled WGS sequence"/>
</dbReference>
<dbReference type="AlphaFoldDB" id="A0DKK8"/>
<accession>A0DKK8</accession>
<organism evidence="1 2">
    <name type="scientific">Paramecium tetraurelia</name>
    <dbReference type="NCBI Taxonomy" id="5888"/>
    <lineage>
        <taxon>Eukaryota</taxon>
        <taxon>Sar</taxon>
        <taxon>Alveolata</taxon>
        <taxon>Ciliophora</taxon>
        <taxon>Intramacronucleata</taxon>
        <taxon>Oligohymenophorea</taxon>
        <taxon>Peniculida</taxon>
        <taxon>Parameciidae</taxon>
        <taxon>Paramecium</taxon>
    </lineage>
</organism>
<dbReference type="RefSeq" id="XP_001450972.1">
    <property type="nucleotide sequence ID" value="XM_001450935.1"/>
</dbReference>